<dbReference type="OrthoDB" id="10674707at2759"/>
<gene>
    <name evidence="1" type="ORF">PGT21_001200</name>
</gene>
<dbReference type="Proteomes" id="UP000324748">
    <property type="component" value="Unassembled WGS sequence"/>
</dbReference>
<sequence length="231" mass="26966">MGPGVVDVHKCCVETLSKIRRWKDYALEFSEAGRNQRATIEPVLKILVQTLSFLFQEKVGELKRQNSVNLEESMEMFPQVILTSLIEGPFSRDFQDINKILDCLNQTPLQASASGLHWDAIHMISNIYTELKKYQIITGENLSYLLNQNNGSNFILDYSIHRLPEDFKKVDLLDLQFNVKLSLQESPATQTMREILPYVHDDKWKWIEFEYIKEKLRRTSGFPKPQGYLRH</sequence>
<name>A0A5B0NB92_PUCGR</name>
<evidence type="ECO:0000313" key="1">
    <source>
        <dbReference type="EMBL" id="KAA1086501.1"/>
    </source>
</evidence>
<protein>
    <submittedName>
        <fullName evidence="1">Uncharacterized protein</fullName>
    </submittedName>
</protein>
<organism evidence="1 2">
    <name type="scientific">Puccinia graminis f. sp. tritici</name>
    <dbReference type="NCBI Taxonomy" id="56615"/>
    <lineage>
        <taxon>Eukaryota</taxon>
        <taxon>Fungi</taxon>
        <taxon>Dikarya</taxon>
        <taxon>Basidiomycota</taxon>
        <taxon>Pucciniomycotina</taxon>
        <taxon>Pucciniomycetes</taxon>
        <taxon>Pucciniales</taxon>
        <taxon>Pucciniaceae</taxon>
        <taxon>Puccinia</taxon>
    </lineage>
</organism>
<reference evidence="1 2" key="1">
    <citation type="submission" date="2019-05" db="EMBL/GenBank/DDBJ databases">
        <title>Emergence of the Ug99 lineage of the wheat stem rust pathogen through somatic hybridization.</title>
        <authorList>
            <person name="Li F."/>
            <person name="Upadhyaya N.M."/>
            <person name="Sperschneider J."/>
            <person name="Matny O."/>
            <person name="Nguyen-Phuc H."/>
            <person name="Mago R."/>
            <person name="Raley C."/>
            <person name="Miller M.E."/>
            <person name="Silverstein K.A.T."/>
            <person name="Henningsen E."/>
            <person name="Hirsch C.D."/>
            <person name="Visser B."/>
            <person name="Pretorius Z.A."/>
            <person name="Steffenson B.J."/>
            <person name="Schwessinger B."/>
            <person name="Dodds P.N."/>
            <person name="Figueroa M."/>
        </authorList>
    </citation>
    <scope>NUCLEOTIDE SEQUENCE [LARGE SCALE GENOMIC DNA]</scope>
    <source>
        <strain evidence="1">21-0</strain>
    </source>
</reference>
<proteinExistence type="predicted"/>
<dbReference type="AlphaFoldDB" id="A0A5B0NB92"/>
<accession>A0A5B0NB92</accession>
<evidence type="ECO:0000313" key="2">
    <source>
        <dbReference type="Proteomes" id="UP000324748"/>
    </source>
</evidence>
<comment type="caution">
    <text evidence="1">The sequence shown here is derived from an EMBL/GenBank/DDBJ whole genome shotgun (WGS) entry which is preliminary data.</text>
</comment>
<keyword evidence="2" id="KW-1185">Reference proteome</keyword>
<dbReference type="EMBL" id="VSWC01000105">
    <property type="protein sequence ID" value="KAA1086501.1"/>
    <property type="molecule type" value="Genomic_DNA"/>
</dbReference>